<dbReference type="InterPro" id="IPR001308">
    <property type="entry name" value="ETF_a/FixB"/>
</dbReference>
<dbReference type="RefSeq" id="WP_066622777.1">
    <property type="nucleotide sequence ID" value="NZ_FQXL01000047.1"/>
</dbReference>
<dbReference type="GO" id="GO:0046872">
    <property type="term" value="F:metal ion binding"/>
    <property type="evidence" value="ECO:0007669"/>
    <property type="project" value="UniProtKB-KW"/>
</dbReference>
<gene>
    <name evidence="7" type="primary">acrA_1</name>
    <name evidence="7" type="ORF">CLMAG_27590</name>
</gene>
<protein>
    <submittedName>
        <fullName evidence="7">Acryloyl-CoA reductase electron transfer subunit beta</fullName>
    </submittedName>
</protein>
<dbReference type="Pfam" id="PF01012">
    <property type="entry name" value="ETF"/>
    <property type="match status" value="1"/>
</dbReference>
<dbReference type="InterPro" id="IPR014730">
    <property type="entry name" value="ETF_a/b_N"/>
</dbReference>
<feature type="domain" description="4Fe-4S ferredoxin-type" evidence="6">
    <location>
        <begin position="1"/>
        <end position="29"/>
    </location>
</feature>
<dbReference type="GO" id="GO:0051536">
    <property type="term" value="F:iron-sulfur cluster binding"/>
    <property type="evidence" value="ECO:0007669"/>
    <property type="project" value="UniProtKB-KW"/>
</dbReference>
<comment type="caution">
    <text evidence="7">The sequence shown here is derived from an EMBL/GenBank/DDBJ whole genome shotgun (WGS) entry which is preliminary data.</text>
</comment>
<dbReference type="GO" id="GO:0033539">
    <property type="term" value="P:fatty acid beta-oxidation using acyl-CoA dehydrogenase"/>
    <property type="evidence" value="ECO:0007669"/>
    <property type="project" value="TreeGrafter"/>
</dbReference>
<keyword evidence="8" id="KW-1185">Reference proteome</keyword>
<evidence type="ECO:0000313" key="8">
    <source>
        <dbReference type="Proteomes" id="UP000076603"/>
    </source>
</evidence>
<evidence type="ECO:0000256" key="5">
    <source>
        <dbReference type="ARBA" id="ARBA00023014"/>
    </source>
</evidence>
<dbReference type="Pfam" id="PF14697">
    <property type="entry name" value="Fer4_21"/>
    <property type="match status" value="1"/>
</dbReference>
<keyword evidence="5" id="KW-0411">Iron-sulfur</keyword>
<accession>A0A162TR52</accession>
<evidence type="ECO:0000256" key="1">
    <source>
        <dbReference type="ARBA" id="ARBA00005817"/>
    </source>
</evidence>
<dbReference type="SUPFAM" id="SSF54862">
    <property type="entry name" value="4Fe-4S ferredoxins"/>
    <property type="match status" value="1"/>
</dbReference>
<dbReference type="GO" id="GO:0009055">
    <property type="term" value="F:electron transfer activity"/>
    <property type="evidence" value="ECO:0007669"/>
    <property type="project" value="InterPro"/>
</dbReference>
<dbReference type="CDD" id="cd01715">
    <property type="entry name" value="ETF_alpha"/>
    <property type="match status" value="1"/>
</dbReference>
<dbReference type="GO" id="GO:0050660">
    <property type="term" value="F:flavin adenine dinucleotide binding"/>
    <property type="evidence" value="ECO:0007669"/>
    <property type="project" value="InterPro"/>
</dbReference>
<name>A0A162TR52_9CLOT</name>
<dbReference type="InterPro" id="IPR017896">
    <property type="entry name" value="4Fe4S_Fe-S-bd"/>
</dbReference>
<dbReference type="PROSITE" id="PS00198">
    <property type="entry name" value="4FE4S_FER_1"/>
    <property type="match status" value="1"/>
</dbReference>
<dbReference type="SUPFAM" id="SSF52402">
    <property type="entry name" value="Adenine nucleotide alpha hydrolases-like"/>
    <property type="match status" value="1"/>
</dbReference>
<dbReference type="InterPro" id="IPR017900">
    <property type="entry name" value="4Fe4S_Fe_S_CS"/>
</dbReference>
<evidence type="ECO:0000313" key="7">
    <source>
        <dbReference type="EMBL" id="KZL92945.1"/>
    </source>
</evidence>
<keyword evidence="4" id="KW-0408">Iron</keyword>
<feature type="domain" description="4Fe-4S ferredoxin-type" evidence="6">
    <location>
        <begin position="30"/>
        <end position="59"/>
    </location>
</feature>
<dbReference type="InterPro" id="IPR029035">
    <property type="entry name" value="DHS-like_NAD/FAD-binding_dom"/>
</dbReference>
<keyword evidence="3" id="KW-0479">Metal-binding</keyword>
<dbReference type="OrthoDB" id="9770286at2"/>
<evidence type="ECO:0000256" key="3">
    <source>
        <dbReference type="ARBA" id="ARBA00022723"/>
    </source>
</evidence>
<dbReference type="Gene3D" id="3.40.50.620">
    <property type="entry name" value="HUPs"/>
    <property type="match status" value="1"/>
</dbReference>
<dbReference type="SUPFAM" id="SSF52467">
    <property type="entry name" value="DHS-like NAD/FAD-binding domain"/>
    <property type="match status" value="1"/>
</dbReference>
<organism evidence="7 8">
    <name type="scientific">Clostridium magnum DSM 2767</name>
    <dbReference type="NCBI Taxonomy" id="1121326"/>
    <lineage>
        <taxon>Bacteria</taxon>
        <taxon>Bacillati</taxon>
        <taxon>Bacillota</taxon>
        <taxon>Clostridia</taxon>
        <taxon>Eubacteriales</taxon>
        <taxon>Clostridiaceae</taxon>
        <taxon>Clostridium</taxon>
    </lineage>
</organism>
<evidence type="ECO:0000256" key="4">
    <source>
        <dbReference type="ARBA" id="ARBA00023004"/>
    </source>
</evidence>
<dbReference type="Pfam" id="PF00766">
    <property type="entry name" value="ETF_alpha"/>
    <property type="match status" value="1"/>
</dbReference>
<proteinExistence type="inferred from homology"/>
<sequence>MAVIIADSCIGCESCIPSCPFDALQINGEGKLVASKEKCIECGKCVSVCPVSALSILGDKKKANDILKNETKEGNKASKSEKPTGDVWVFAEQLEGNLASVTLELIGAARKLASKLEVKVCAVLLGDKVESIISELFTHGADTVYVIDDPVFHFYRAETYNRAFCYLINKYKPEILLMGATTTGRDLAGAVATAMKTGLTADCTQLDIDLEKRVLLASRPAFGGNIMATIVCEKHRPQMATVRPRVMNMPETEVNKTGTIVRETFKIEEKSLKTWVLEIIKEQAENAKLEDAKIIVCGGRGVQNQEGFKLLEELAKVVGGIVAGSRGAVEKGLVDHKRQVGQTGQTVSPKLYFAIGISGAIQHTVGIQGAETIVSINTDSECEMMKLATYGIQGDVFEVLPKLISSFKEALGDISQLKTKDLCAIAKEV</sequence>
<comment type="similarity">
    <text evidence="1">Belongs to the ETF alpha-subunit/FixB family.</text>
</comment>
<dbReference type="STRING" id="1121326.CLMAG_27590"/>
<dbReference type="Gene3D" id="3.40.50.1220">
    <property type="entry name" value="TPP-binding domain"/>
    <property type="match status" value="1"/>
</dbReference>
<dbReference type="PROSITE" id="PS51379">
    <property type="entry name" value="4FE4S_FER_2"/>
    <property type="match status" value="2"/>
</dbReference>
<dbReference type="EMBL" id="LWAE01000002">
    <property type="protein sequence ID" value="KZL92945.1"/>
    <property type="molecule type" value="Genomic_DNA"/>
</dbReference>
<dbReference type="InterPro" id="IPR033947">
    <property type="entry name" value="ETF_alpha_N"/>
</dbReference>
<keyword evidence="2" id="KW-0285">Flavoprotein</keyword>
<dbReference type="Proteomes" id="UP000076603">
    <property type="component" value="Unassembled WGS sequence"/>
</dbReference>
<dbReference type="SMART" id="SM00893">
    <property type="entry name" value="ETF"/>
    <property type="match status" value="1"/>
</dbReference>
<evidence type="ECO:0000256" key="2">
    <source>
        <dbReference type="ARBA" id="ARBA00022630"/>
    </source>
</evidence>
<dbReference type="InterPro" id="IPR014731">
    <property type="entry name" value="ETF_asu_C"/>
</dbReference>
<dbReference type="PATRIC" id="fig|1121326.3.peg.2772"/>
<dbReference type="InterPro" id="IPR014729">
    <property type="entry name" value="Rossmann-like_a/b/a_fold"/>
</dbReference>
<evidence type="ECO:0000259" key="6">
    <source>
        <dbReference type="PROSITE" id="PS51379"/>
    </source>
</evidence>
<dbReference type="PANTHER" id="PTHR43153:SF1">
    <property type="entry name" value="ELECTRON TRANSFER FLAVOPROTEIN SUBUNIT ALPHA, MITOCHONDRIAL"/>
    <property type="match status" value="1"/>
</dbReference>
<reference evidence="7 8" key="1">
    <citation type="submission" date="2016-04" db="EMBL/GenBank/DDBJ databases">
        <title>Genome sequence of Clostridium magnum DSM 2767.</title>
        <authorList>
            <person name="Poehlein A."/>
            <person name="Uhlig R."/>
            <person name="Fischer R."/>
            <person name="Bahl H."/>
            <person name="Daniel R."/>
        </authorList>
    </citation>
    <scope>NUCLEOTIDE SEQUENCE [LARGE SCALE GENOMIC DNA]</scope>
    <source>
        <strain evidence="7 8">DSM 2767</strain>
    </source>
</reference>
<dbReference type="AlphaFoldDB" id="A0A162TR52"/>
<dbReference type="Gene3D" id="3.30.70.20">
    <property type="match status" value="1"/>
</dbReference>
<dbReference type="PANTHER" id="PTHR43153">
    <property type="entry name" value="ELECTRON TRANSFER FLAVOPROTEIN ALPHA"/>
    <property type="match status" value="1"/>
</dbReference>